<comment type="similarity">
    <text evidence="1 6">Belongs to the ATG17 family.</text>
</comment>
<dbReference type="GO" id="GO:0060090">
    <property type="term" value="F:molecular adaptor activity"/>
    <property type="evidence" value="ECO:0007669"/>
    <property type="project" value="TreeGrafter"/>
</dbReference>
<feature type="region of interest" description="Disordered" evidence="8">
    <location>
        <begin position="118"/>
        <end position="156"/>
    </location>
</feature>
<dbReference type="AlphaFoldDB" id="A0A0C3PFL5"/>
<keyword evidence="11" id="KW-1185">Reference proteome</keyword>
<organism evidence="10 11">
    <name type="scientific">Phlebiopsis gigantea (strain 11061_1 CR5-6)</name>
    <name type="common">White-rot fungus</name>
    <name type="synonym">Peniophora gigantea</name>
    <dbReference type="NCBI Taxonomy" id="745531"/>
    <lineage>
        <taxon>Eukaryota</taxon>
        <taxon>Fungi</taxon>
        <taxon>Dikarya</taxon>
        <taxon>Basidiomycota</taxon>
        <taxon>Agaricomycotina</taxon>
        <taxon>Agaricomycetes</taxon>
        <taxon>Polyporales</taxon>
        <taxon>Phanerochaetaceae</taxon>
        <taxon>Phlebiopsis</taxon>
    </lineage>
</organism>
<evidence type="ECO:0000256" key="1">
    <source>
        <dbReference type="ARBA" id="ARBA00006259"/>
    </source>
</evidence>
<dbReference type="Proteomes" id="UP000053257">
    <property type="component" value="Unassembled WGS sequence"/>
</dbReference>
<keyword evidence="5" id="KW-0472">Membrane</keyword>
<evidence type="ECO:0000256" key="2">
    <source>
        <dbReference type="ARBA" id="ARBA00013806"/>
    </source>
</evidence>
<comment type="function">
    <text evidence="6">Autophagy-specific protein that functions in response to autophagy-inducing signals as a scaffold to recruit other ATG proteins to organize preautophagosomal structure (PAS) formation. Modulates the timing and magnitude of the autophagy response, such as the size of the sequestering vesicles. Plays particularly a role in pexophagy and nucleophagy.</text>
</comment>
<dbReference type="Pfam" id="PF04108">
    <property type="entry name" value="ATG17_like"/>
    <property type="match status" value="1"/>
</dbReference>
<dbReference type="GO" id="GO:0000422">
    <property type="term" value="P:autophagy of mitochondrion"/>
    <property type="evidence" value="ECO:0007669"/>
    <property type="project" value="TreeGrafter"/>
</dbReference>
<dbReference type="GO" id="GO:0034045">
    <property type="term" value="C:phagophore assembly site membrane"/>
    <property type="evidence" value="ECO:0007669"/>
    <property type="project" value="UniProtKB-SubCell"/>
</dbReference>
<feature type="compositionally biased region" description="Polar residues" evidence="8">
    <location>
        <begin position="118"/>
        <end position="129"/>
    </location>
</feature>
<dbReference type="PANTHER" id="PTHR28005">
    <property type="entry name" value="AUTOPHAGY-RELATED PROTEIN 17"/>
    <property type="match status" value="1"/>
</dbReference>
<dbReference type="EMBL" id="KN840576">
    <property type="protein sequence ID" value="KIP04383.1"/>
    <property type="molecule type" value="Genomic_DNA"/>
</dbReference>
<dbReference type="STRING" id="745531.A0A0C3PFL5"/>
<protein>
    <recommendedName>
        <fullName evidence="2 6">Autophagy-related protein 17</fullName>
    </recommendedName>
</protein>
<evidence type="ECO:0000256" key="7">
    <source>
        <dbReference type="SAM" id="Coils"/>
    </source>
</evidence>
<feature type="coiled-coil region" evidence="7">
    <location>
        <begin position="65"/>
        <end position="95"/>
    </location>
</feature>
<evidence type="ECO:0000256" key="6">
    <source>
        <dbReference type="RuleBase" id="RU368080"/>
    </source>
</evidence>
<dbReference type="GO" id="GO:1990316">
    <property type="term" value="C:Atg1/ULK1 kinase complex"/>
    <property type="evidence" value="ECO:0007669"/>
    <property type="project" value="TreeGrafter"/>
</dbReference>
<keyword evidence="3 6" id="KW-0963">Cytoplasm</keyword>
<keyword evidence="4 6" id="KW-0072">Autophagy</keyword>
<dbReference type="HOGENOM" id="CLU_024595_0_0_1"/>
<evidence type="ECO:0000313" key="10">
    <source>
        <dbReference type="EMBL" id="KIP04383.1"/>
    </source>
</evidence>
<proteinExistence type="inferred from homology"/>
<evidence type="ECO:0000313" key="11">
    <source>
        <dbReference type="Proteomes" id="UP000053257"/>
    </source>
</evidence>
<reference evidence="10 11" key="1">
    <citation type="journal article" date="2014" name="PLoS Genet.">
        <title>Analysis of the Phlebiopsis gigantea genome, transcriptome and secretome provides insight into its pioneer colonization strategies of wood.</title>
        <authorList>
            <person name="Hori C."/>
            <person name="Ishida T."/>
            <person name="Igarashi K."/>
            <person name="Samejima M."/>
            <person name="Suzuki H."/>
            <person name="Master E."/>
            <person name="Ferreira P."/>
            <person name="Ruiz-Duenas F.J."/>
            <person name="Held B."/>
            <person name="Canessa P."/>
            <person name="Larrondo L.F."/>
            <person name="Schmoll M."/>
            <person name="Druzhinina I.S."/>
            <person name="Kubicek C.P."/>
            <person name="Gaskell J.A."/>
            <person name="Kersten P."/>
            <person name="St John F."/>
            <person name="Glasner J."/>
            <person name="Sabat G."/>
            <person name="Splinter BonDurant S."/>
            <person name="Syed K."/>
            <person name="Yadav J."/>
            <person name="Mgbeahuruike A.C."/>
            <person name="Kovalchuk A."/>
            <person name="Asiegbu F.O."/>
            <person name="Lackner G."/>
            <person name="Hoffmeister D."/>
            <person name="Rencoret J."/>
            <person name="Gutierrez A."/>
            <person name="Sun H."/>
            <person name="Lindquist E."/>
            <person name="Barry K."/>
            <person name="Riley R."/>
            <person name="Grigoriev I.V."/>
            <person name="Henrissat B."/>
            <person name="Kues U."/>
            <person name="Berka R.M."/>
            <person name="Martinez A.T."/>
            <person name="Covert S.F."/>
            <person name="Blanchette R.A."/>
            <person name="Cullen D."/>
        </authorList>
    </citation>
    <scope>NUCLEOTIDE SEQUENCE [LARGE SCALE GENOMIC DNA]</scope>
    <source>
        <strain evidence="10 11">11061_1 CR5-6</strain>
    </source>
</reference>
<dbReference type="InterPro" id="IPR007240">
    <property type="entry name" value="Atg17"/>
</dbReference>
<accession>A0A0C3PFL5</accession>
<evidence type="ECO:0000259" key="9">
    <source>
        <dbReference type="Pfam" id="PF04108"/>
    </source>
</evidence>
<comment type="subcellular location">
    <subcellularLocation>
        <location evidence="6">Cytoplasm</location>
    </subcellularLocation>
    <subcellularLocation>
        <location evidence="6">Preautophagosomal structure membrane</location>
        <topology evidence="6">Peripheral membrane protein</topology>
    </subcellularLocation>
</comment>
<dbReference type="GO" id="GO:0030295">
    <property type="term" value="F:protein kinase activator activity"/>
    <property type="evidence" value="ECO:0007669"/>
    <property type="project" value="TreeGrafter"/>
</dbReference>
<evidence type="ECO:0000256" key="4">
    <source>
        <dbReference type="ARBA" id="ARBA00023006"/>
    </source>
</evidence>
<sequence>MADPAAAEQPHLMSLVLQSKKAFLHGEQLCKDATGVSAQCGQIAADVLALSAKVRWMTDAVREQLKLAANVAEIIERKRAELEMQAKEWDNVKNQRTAALDTILDSLGTQLVPPDFHSTSPVSSLFGSQEASEDEADEDKAHTNGFRPGQSPTETLRDVLRNGSSRIYARRKREADRTRWKTLRDFVDERAIEDKLDDMDSERATLDNILAKTSDFPNSLQRTISAIHLSLPGEISIPPMDEIFASQETISESMANHFSSLVRHYHEMRDVEAQRDAGEVFHEADIQVMNRDTEELPSIIADLEKSSITLRGYEEQLAAAKGVAQDELYSLRRVLDSLDELAEIISDILESQQTVQSEFDEQLSLMHTDLGVIEDLHSRYTSYQYSYCKLVVELARRRRYAEAAAKIVQTMSDQLDAMAEEEREHRENFNVLHEDHLPLDVCPGMRNPPTRYEILPWNHESEEISPYIPEDLLQEAVDRVAATDAGLSASQSL</sequence>
<dbReference type="InterPro" id="IPR045326">
    <property type="entry name" value="ATG17-like_dom"/>
</dbReference>
<dbReference type="GO" id="GO:0000045">
    <property type="term" value="P:autophagosome assembly"/>
    <property type="evidence" value="ECO:0007669"/>
    <property type="project" value="TreeGrafter"/>
</dbReference>
<dbReference type="PANTHER" id="PTHR28005:SF1">
    <property type="entry name" value="AUTOPHAGY-RELATED PROTEIN 17"/>
    <property type="match status" value="1"/>
</dbReference>
<evidence type="ECO:0000256" key="8">
    <source>
        <dbReference type="SAM" id="MobiDB-lite"/>
    </source>
</evidence>
<gene>
    <name evidence="10" type="ORF">PHLGIDRAFT_195388</name>
</gene>
<dbReference type="OrthoDB" id="1937984at2759"/>
<evidence type="ECO:0000256" key="5">
    <source>
        <dbReference type="ARBA" id="ARBA00023136"/>
    </source>
</evidence>
<dbReference type="GO" id="GO:0034727">
    <property type="term" value="P:piecemeal microautophagy of the nucleus"/>
    <property type="evidence" value="ECO:0007669"/>
    <property type="project" value="TreeGrafter"/>
</dbReference>
<name>A0A0C3PFL5_PHLG1</name>
<feature type="domain" description="Autophagy protein ATG17-like" evidence="9">
    <location>
        <begin position="27"/>
        <end position="436"/>
    </location>
</feature>
<keyword evidence="7" id="KW-0175">Coiled coil</keyword>
<evidence type="ECO:0000256" key="3">
    <source>
        <dbReference type="ARBA" id="ARBA00022490"/>
    </source>
</evidence>